<evidence type="ECO:0000259" key="1">
    <source>
        <dbReference type="Pfam" id="PF13439"/>
    </source>
</evidence>
<dbReference type="Pfam" id="PF13692">
    <property type="entry name" value="Glyco_trans_1_4"/>
    <property type="match status" value="1"/>
</dbReference>
<sequence length="403" mass="43654">MNRSPNFPQAGQFGAMRVGLVTETWPPEINGVAHTLHHMSEGLLGRGHSVHLVRPRQHRADRPNGEITGLSEQVLPGLPIPGYKGLHFGLPARGAIQKAWASTKPDVVYLATEGPLGHSALAAARSLGVPVVSGFHTNFHSYSRYYRLGFLEPAVAGLLRRFHNRTDCTLVPTENLRAELTGQGFRNCAVLARGVNTRLFDPARRDPDLRQSWGVEGDAPVVLYVGRLAAEKNLGLAVEAFRALQSKCPAARFVLVGDGPLAAELKRQHPDFVFCGMRTGEDLARHYASGDVFLFPSTSETFGNVVLEAMASGLAIVAYDYAAAREHLRDGRSAALAHLDDGHGFVARARALVEDPERIRVLGAAARERALSVDWDHIYDTLESLLQAHAAGGLSHGSVTANR</sequence>
<dbReference type="InterPro" id="IPR028098">
    <property type="entry name" value="Glyco_trans_4-like_N"/>
</dbReference>
<dbReference type="Pfam" id="PF13439">
    <property type="entry name" value="Glyco_transf_4"/>
    <property type="match status" value="1"/>
</dbReference>
<dbReference type="CDD" id="cd03814">
    <property type="entry name" value="GT4-like"/>
    <property type="match status" value="1"/>
</dbReference>
<feature type="domain" description="Glycosyltransferase subfamily 4-like N-terminal" evidence="1">
    <location>
        <begin position="29"/>
        <end position="198"/>
    </location>
</feature>
<keyword evidence="2" id="KW-0808">Transferase</keyword>
<dbReference type="Proteomes" id="UP000002383">
    <property type="component" value="Chromosome"/>
</dbReference>
<dbReference type="eggNOG" id="COG0438">
    <property type="taxonomic scope" value="Bacteria"/>
</dbReference>
<dbReference type="PANTHER" id="PTHR45947">
    <property type="entry name" value="SULFOQUINOVOSYL TRANSFERASE SQD2"/>
    <property type="match status" value="1"/>
</dbReference>
<organism evidence="2 3">
    <name type="scientific">Thioalkalivibrio sulfidiphilus (strain HL-EbGR7)</name>
    <dbReference type="NCBI Taxonomy" id="396588"/>
    <lineage>
        <taxon>Bacteria</taxon>
        <taxon>Pseudomonadati</taxon>
        <taxon>Pseudomonadota</taxon>
        <taxon>Gammaproteobacteria</taxon>
        <taxon>Chromatiales</taxon>
        <taxon>Ectothiorhodospiraceae</taxon>
        <taxon>Thioalkalivibrio</taxon>
    </lineage>
</organism>
<protein>
    <submittedName>
        <fullName evidence="2">Glycosyl transferase, group 1</fullName>
    </submittedName>
</protein>
<accession>B8GMZ4</accession>
<dbReference type="KEGG" id="tgr:Tgr7_2734"/>
<dbReference type="HOGENOM" id="CLU_009583_2_0_6"/>
<name>B8GMZ4_THISH</name>
<dbReference type="STRING" id="396588.Tgr7_2734"/>
<dbReference type="InterPro" id="IPR050194">
    <property type="entry name" value="Glycosyltransferase_grp1"/>
</dbReference>
<reference evidence="2 3" key="1">
    <citation type="journal article" date="2011" name="Stand. Genomic Sci.">
        <title>Complete genome sequence of 'Thioalkalivibrio sulfidophilus' HL-EbGr7.</title>
        <authorList>
            <person name="Muyzer G."/>
            <person name="Sorokin D.Y."/>
            <person name="Mavromatis K."/>
            <person name="Lapidus A."/>
            <person name="Clum A."/>
            <person name="Ivanova N."/>
            <person name="Pati A."/>
            <person name="d'Haeseleer P."/>
            <person name="Woyke T."/>
            <person name="Kyrpides N.C."/>
        </authorList>
    </citation>
    <scope>NUCLEOTIDE SEQUENCE [LARGE SCALE GENOMIC DNA]</scope>
    <source>
        <strain evidence="2 3">HL-EbGR7</strain>
    </source>
</reference>
<dbReference type="EMBL" id="CP001339">
    <property type="protein sequence ID" value="ACL73809.1"/>
    <property type="molecule type" value="Genomic_DNA"/>
</dbReference>
<dbReference type="Gene3D" id="3.40.50.2000">
    <property type="entry name" value="Glycogen Phosphorylase B"/>
    <property type="match status" value="2"/>
</dbReference>
<evidence type="ECO:0000313" key="2">
    <source>
        <dbReference type="EMBL" id="ACL73809.1"/>
    </source>
</evidence>
<dbReference type="GO" id="GO:0016757">
    <property type="term" value="F:glycosyltransferase activity"/>
    <property type="evidence" value="ECO:0007669"/>
    <property type="project" value="TreeGrafter"/>
</dbReference>
<dbReference type="PANTHER" id="PTHR45947:SF3">
    <property type="entry name" value="SULFOQUINOVOSYL TRANSFERASE SQD2"/>
    <property type="match status" value="1"/>
</dbReference>
<dbReference type="SUPFAM" id="SSF53756">
    <property type="entry name" value="UDP-Glycosyltransferase/glycogen phosphorylase"/>
    <property type="match status" value="1"/>
</dbReference>
<proteinExistence type="predicted"/>
<gene>
    <name evidence="2" type="ordered locus">Tgr7_2734</name>
</gene>
<keyword evidence="3" id="KW-1185">Reference proteome</keyword>
<dbReference type="AlphaFoldDB" id="B8GMZ4"/>
<evidence type="ECO:0000313" key="3">
    <source>
        <dbReference type="Proteomes" id="UP000002383"/>
    </source>
</evidence>
<dbReference type="CAZy" id="GT4">
    <property type="family name" value="Glycosyltransferase Family 4"/>
</dbReference>